<dbReference type="GO" id="GO:0016787">
    <property type="term" value="F:hydrolase activity"/>
    <property type="evidence" value="ECO:0007669"/>
    <property type="project" value="UniProtKB-KW"/>
</dbReference>
<dbReference type="Proteomes" id="UP000275676">
    <property type="component" value="Chromosome"/>
</dbReference>
<evidence type="ECO:0000313" key="7">
    <source>
        <dbReference type="Proteomes" id="UP000275676"/>
    </source>
</evidence>
<evidence type="ECO:0000256" key="4">
    <source>
        <dbReference type="ARBA" id="ARBA00023134"/>
    </source>
</evidence>
<comment type="subunit">
    <text evidence="1">Toroid-shaped homodecamer, composed of two pentamers of five dimers.</text>
</comment>
<dbReference type="InterPro" id="IPR043134">
    <property type="entry name" value="GTP-CH-I_N"/>
</dbReference>
<dbReference type="GO" id="GO:0005525">
    <property type="term" value="F:GTP binding"/>
    <property type="evidence" value="ECO:0007669"/>
    <property type="project" value="UniProtKB-KW"/>
</dbReference>
<protein>
    <recommendedName>
        <fullName evidence="2">GTP cyclohydrolase 1</fullName>
    </recommendedName>
    <alternativeName>
        <fullName evidence="5">GTP cyclohydrolase I</fullName>
    </alternativeName>
</protein>
<keyword evidence="4" id="KW-0342">GTP-binding</keyword>
<accession>A0A3S4GT98</accession>
<dbReference type="Gene3D" id="1.10.286.10">
    <property type="match status" value="1"/>
</dbReference>
<proteinExistence type="predicted"/>
<evidence type="ECO:0000313" key="6">
    <source>
        <dbReference type="EMBL" id="VEA76216.1"/>
    </source>
</evidence>
<dbReference type="FunFam" id="1.10.286.10:FF:000002">
    <property type="entry name" value="GTP cyclohydrolase 1"/>
    <property type="match status" value="1"/>
</dbReference>
<keyword evidence="6" id="KW-0378">Hydrolase</keyword>
<evidence type="ECO:0000256" key="5">
    <source>
        <dbReference type="ARBA" id="ARBA00030854"/>
    </source>
</evidence>
<sequence length="93" mass="10392">MPSLSKEAALVHEALVARGLETPLRPPMDELDNETRKSLIAGHMTEIMLLLNLDLSDDSLMETPHRIAKMYVDEISPVSTMPISRKLPSLKIK</sequence>
<dbReference type="EMBL" id="LR134156">
    <property type="protein sequence ID" value="VEA76216.1"/>
    <property type="molecule type" value="Genomic_DNA"/>
</dbReference>
<evidence type="ECO:0000256" key="3">
    <source>
        <dbReference type="ARBA" id="ARBA00022741"/>
    </source>
</evidence>
<organism evidence="6 7">
    <name type="scientific">Salmonella enterica subsp. arizonae</name>
    <dbReference type="NCBI Taxonomy" id="59203"/>
    <lineage>
        <taxon>Bacteria</taxon>
        <taxon>Pseudomonadati</taxon>
        <taxon>Pseudomonadota</taxon>
        <taxon>Gammaproteobacteria</taxon>
        <taxon>Enterobacterales</taxon>
        <taxon>Enterobacteriaceae</taxon>
        <taxon>Salmonella</taxon>
    </lineage>
</organism>
<gene>
    <name evidence="6" type="primary">folE_1</name>
    <name evidence="6" type="ORF">NCTC10047_02080</name>
</gene>
<name>A0A3S4GT98_SALER</name>
<keyword evidence="3" id="KW-0547">Nucleotide-binding</keyword>
<dbReference type="AlphaFoldDB" id="A0A3S4GT98"/>
<evidence type="ECO:0000256" key="1">
    <source>
        <dbReference type="ARBA" id="ARBA00011857"/>
    </source>
</evidence>
<dbReference type="SUPFAM" id="SSF55620">
    <property type="entry name" value="Tetrahydrobiopterin biosynthesis enzymes-like"/>
    <property type="match status" value="1"/>
</dbReference>
<evidence type="ECO:0000256" key="2">
    <source>
        <dbReference type="ARBA" id="ARBA00017272"/>
    </source>
</evidence>
<reference evidence="6 7" key="1">
    <citation type="submission" date="2018-12" db="EMBL/GenBank/DDBJ databases">
        <authorList>
            <consortium name="Pathogen Informatics"/>
        </authorList>
    </citation>
    <scope>NUCLEOTIDE SEQUENCE [LARGE SCALE GENOMIC DNA]</scope>
    <source>
        <strain evidence="6 7">NCTC10047</strain>
    </source>
</reference>